<dbReference type="EMBL" id="JBHLWA010000015">
    <property type="protein sequence ID" value="MFC0322709.1"/>
    <property type="molecule type" value="Genomic_DNA"/>
</dbReference>
<keyword evidence="3 5" id="KW-1133">Transmembrane helix</keyword>
<dbReference type="InterPro" id="IPR036640">
    <property type="entry name" value="ABC1_TM_sf"/>
</dbReference>
<feature type="transmembrane region" description="Helical" evidence="5">
    <location>
        <begin position="131"/>
        <end position="151"/>
    </location>
</feature>
<sequence length="291" mass="33229">MMKLIAQSEPTMLRSLKTIGQQHKKHLLLTFSLVALENILFLMYPLIGSFAVNAVLNQQLISAVIYTLLVLVIWSVGAMRRAVDTRTFTRIYSELAVPIILNQRKKGVDLSTTNARVTLSREFVDFFEHHLPILITSLFSILGAVIMLLWLEFWSGFVALLIMVIFAAMLPHYAKVNDHLYFKLNNRLEKEVDCIARSRHRELVKHYHLIEKLRVLISNREAFGYLMIGCSMAILFSVTLTILTHKSGVTAGHIYAVITYLWTFAISLDDAPQLVEELSKLKDIGQRVELE</sequence>
<evidence type="ECO:0000256" key="1">
    <source>
        <dbReference type="ARBA" id="ARBA00004651"/>
    </source>
</evidence>
<protein>
    <submittedName>
        <fullName evidence="7">ABC transporter six-transmembrane domain-containing protein</fullName>
    </submittedName>
</protein>
<proteinExistence type="predicted"/>
<evidence type="ECO:0000313" key="7">
    <source>
        <dbReference type="EMBL" id="MFC0322709.1"/>
    </source>
</evidence>
<accession>A0ABV6HVQ7</accession>
<feature type="transmembrane region" description="Helical" evidence="5">
    <location>
        <begin position="222"/>
        <end position="243"/>
    </location>
</feature>
<dbReference type="InterPro" id="IPR011527">
    <property type="entry name" value="ABC1_TM_dom"/>
</dbReference>
<feature type="transmembrane region" description="Helical" evidence="5">
    <location>
        <begin position="27"/>
        <end position="47"/>
    </location>
</feature>
<evidence type="ECO:0000256" key="3">
    <source>
        <dbReference type="ARBA" id="ARBA00022989"/>
    </source>
</evidence>
<dbReference type="Proteomes" id="UP001589769">
    <property type="component" value="Unassembled WGS sequence"/>
</dbReference>
<dbReference type="Pfam" id="PF13748">
    <property type="entry name" value="ABC_membrane_3"/>
    <property type="match status" value="1"/>
</dbReference>
<dbReference type="Gene3D" id="1.20.1560.10">
    <property type="entry name" value="ABC transporter type 1, transmembrane domain"/>
    <property type="match status" value="1"/>
</dbReference>
<reference evidence="7 8" key="1">
    <citation type="submission" date="2024-09" db="EMBL/GenBank/DDBJ databases">
        <authorList>
            <person name="Sun Q."/>
            <person name="Mori K."/>
        </authorList>
    </citation>
    <scope>NUCLEOTIDE SEQUENCE [LARGE SCALE GENOMIC DNA]</scope>
    <source>
        <strain evidence="7 8">CCM 7538</strain>
    </source>
</reference>
<keyword evidence="4 5" id="KW-0472">Membrane</keyword>
<organism evidence="7 8">
    <name type="scientific">Gallibacterium melopsittaci</name>
    <dbReference type="NCBI Taxonomy" id="516063"/>
    <lineage>
        <taxon>Bacteria</taxon>
        <taxon>Pseudomonadati</taxon>
        <taxon>Pseudomonadota</taxon>
        <taxon>Gammaproteobacteria</taxon>
        <taxon>Pasteurellales</taxon>
        <taxon>Pasteurellaceae</taxon>
        <taxon>Gallibacterium</taxon>
    </lineage>
</organism>
<evidence type="ECO:0000259" key="6">
    <source>
        <dbReference type="PROSITE" id="PS50929"/>
    </source>
</evidence>
<dbReference type="PROSITE" id="PS50929">
    <property type="entry name" value="ABC_TM1F"/>
    <property type="match status" value="1"/>
</dbReference>
<evidence type="ECO:0000256" key="2">
    <source>
        <dbReference type="ARBA" id="ARBA00022692"/>
    </source>
</evidence>
<keyword evidence="2 5" id="KW-0812">Transmembrane</keyword>
<feature type="domain" description="ABC transmembrane type-1" evidence="6">
    <location>
        <begin position="125"/>
        <end position="280"/>
    </location>
</feature>
<keyword evidence="8" id="KW-1185">Reference proteome</keyword>
<gene>
    <name evidence="7" type="ORF">ACFFHT_03925</name>
</gene>
<dbReference type="RefSeq" id="WP_382373674.1">
    <property type="nucleotide sequence ID" value="NZ_JBHLWA010000015.1"/>
</dbReference>
<feature type="transmembrane region" description="Helical" evidence="5">
    <location>
        <begin position="157"/>
        <end position="174"/>
    </location>
</feature>
<evidence type="ECO:0000256" key="5">
    <source>
        <dbReference type="SAM" id="Phobius"/>
    </source>
</evidence>
<name>A0ABV6HVQ7_9PAST</name>
<feature type="transmembrane region" description="Helical" evidence="5">
    <location>
        <begin position="59"/>
        <end position="79"/>
    </location>
</feature>
<dbReference type="SUPFAM" id="SSF90123">
    <property type="entry name" value="ABC transporter transmembrane region"/>
    <property type="match status" value="1"/>
</dbReference>
<feature type="transmembrane region" description="Helical" evidence="5">
    <location>
        <begin position="249"/>
        <end position="268"/>
    </location>
</feature>
<evidence type="ECO:0000313" key="8">
    <source>
        <dbReference type="Proteomes" id="UP001589769"/>
    </source>
</evidence>
<evidence type="ECO:0000256" key="4">
    <source>
        <dbReference type="ARBA" id="ARBA00023136"/>
    </source>
</evidence>
<comment type="subcellular location">
    <subcellularLocation>
        <location evidence="1">Cell membrane</location>
        <topology evidence="1">Multi-pass membrane protein</topology>
    </subcellularLocation>
</comment>
<comment type="caution">
    <text evidence="7">The sequence shown here is derived from an EMBL/GenBank/DDBJ whole genome shotgun (WGS) entry which is preliminary data.</text>
</comment>